<organism evidence="2 3">
    <name type="scientific">Chlamydomonas eustigma</name>
    <dbReference type="NCBI Taxonomy" id="1157962"/>
    <lineage>
        <taxon>Eukaryota</taxon>
        <taxon>Viridiplantae</taxon>
        <taxon>Chlorophyta</taxon>
        <taxon>core chlorophytes</taxon>
        <taxon>Chlorophyceae</taxon>
        <taxon>CS clade</taxon>
        <taxon>Chlamydomonadales</taxon>
        <taxon>Chlamydomonadaceae</taxon>
        <taxon>Chlamydomonas</taxon>
    </lineage>
</organism>
<dbReference type="GO" id="GO:0005634">
    <property type="term" value="C:nucleus"/>
    <property type="evidence" value="ECO:0007669"/>
    <property type="project" value="InterPro"/>
</dbReference>
<protein>
    <recommendedName>
        <fullName evidence="1">Retinoblastoma-associated protein B-box domain-containing protein</fullName>
    </recommendedName>
</protein>
<reference evidence="2 3" key="1">
    <citation type="submission" date="2017-08" db="EMBL/GenBank/DDBJ databases">
        <title>Acidophilic green algal genome provides insights into adaptation to an acidic environment.</title>
        <authorList>
            <person name="Hirooka S."/>
            <person name="Hirose Y."/>
            <person name="Kanesaki Y."/>
            <person name="Higuchi S."/>
            <person name="Fujiwara T."/>
            <person name="Onuma R."/>
            <person name="Era A."/>
            <person name="Ohbayashi R."/>
            <person name="Uzuka A."/>
            <person name="Nozaki H."/>
            <person name="Yoshikawa H."/>
            <person name="Miyagishima S.Y."/>
        </authorList>
    </citation>
    <scope>NUCLEOTIDE SEQUENCE [LARGE SCALE GENOMIC DNA]</scope>
    <source>
        <strain evidence="2 3">NIES-2499</strain>
    </source>
</reference>
<gene>
    <name evidence="2" type="ORF">CEUSTIGMA_g1762.t1</name>
</gene>
<evidence type="ECO:0000313" key="2">
    <source>
        <dbReference type="EMBL" id="GAX74313.1"/>
    </source>
</evidence>
<dbReference type="InterPro" id="IPR002719">
    <property type="entry name" value="RB_B"/>
</dbReference>
<accession>A0A250WU10</accession>
<dbReference type="Pfam" id="PF01857">
    <property type="entry name" value="RB_B"/>
    <property type="match status" value="1"/>
</dbReference>
<proteinExistence type="predicted"/>
<dbReference type="AlphaFoldDB" id="A0A250WU10"/>
<dbReference type="CDD" id="cd20548">
    <property type="entry name" value="CYCLIN_RB-like"/>
    <property type="match status" value="1"/>
</dbReference>
<dbReference type="GO" id="GO:0051726">
    <property type="term" value="P:regulation of cell cycle"/>
    <property type="evidence" value="ECO:0007669"/>
    <property type="project" value="InterPro"/>
</dbReference>
<evidence type="ECO:0000313" key="3">
    <source>
        <dbReference type="Proteomes" id="UP000232323"/>
    </source>
</evidence>
<dbReference type="OrthoDB" id="545795at2759"/>
<keyword evidence="3" id="KW-1185">Reference proteome</keyword>
<evidence type="ECO:0000259" key="1">
    <source>
        <dbReference type="Pfam" id="PF01857"/>
    </source>
</evidence>
<comment type="caution">
    <text evidence="2">The sequence shown here is derived from an EMBL/GenBank/DDBJ whole genome shotgun (WGS) entry which is preliminary data.</text>
</comment>
<name>A0A250WU10_9CHLO</name>
<dbReference type="Gene3D" id="1.10.472.10">
    <property type="entry name" value="Cyclin-like"/>
    <property type="match status" value="1"/>
</dbReference>
<feature type="domain" description="Retinoblastoma-associated protein B-box" evidence="1">
    <location>
        <begin position="228"/>
        <end position="373"/>
    </location>
</feature>
<dbReference type="Proteomes" id="UP000232323">
    <property type="component" value="Unassembled WGS sequence"/>
</dbReference>
<dbReference type="EMBL" id="BEGY01000006">
    <property type="protein sequence ID" value="GAX74313.1"/>
    <property type="molecule type" value="Genomic_DNA"/>
</dbReference>
<sequence>MSGIIAGKQWVKIVCTDMSGRLHKNAGLFDYFRGRSRSEDLTPTLLNQINQLLNMTFTKDRSSQDALSVQYIYYWILERVLKDFHPPSNHPKARFRTAASFEAFPDAIEKLRCPDFHGGIFVIAHEIVSAVTTFEEEGLRREQCVLATMDRLGQKCSMLAVWDMARYCTRTLSEGGQFGMPPSLLLLMSAVKARAEEELILAEGSLAFEIMFEGGGGMHSPGDMSLLSNFLVSLAHLAAVRAHSTALRLDPFYKEQESSTQAAQLAAKVADHIIAEHIDLCFGLHLSVIVACCVFSVFKVLRRALQFKALLHDMKVAADVESALLMQQLGVRGATDLDQVFAQVPMCGPHGCEDQPETADIRVWYNKVFLPRLEVYVRDCAKNCPPFSHNAGEKPPVVSSGLALDQQSLPASLLDSSTLKQPVRPESDLLKTQIQKTQRPALTIIKQNGSKQGALLNLQREQQISHLHPQNNAKKVATGAFNSERQESGKNTEQPLTAVNAIMFSRDSGQENQDPGQAPMPTLPPLFQAQAALGKISSRGSRGLPPQEQLQYSSPLLHRSGTPNKVDSFVVHGLPPVLSSPFSSSAKRVTLLGLNGLDDDYIKRSTGATTPTFKNYR</sequence>